<evidence type="ECO:0000313" key="2">
    <source>
        <dbReference type="Proteomes" id="UP001157440"/>
    </source>
</evidence>
<dbReference type="Proteomes" id="UP001157440">
    <property type="component" value="Unassembled WGS sequence"/>
</dbReference>
<evidence type="ECO:0000313" key="1">
    <source>
        <dbReference type="EMBL" id="GLS68157.1"/>
    </source>
</evidence>
<protein>
    <submittedName>
        <fullName evidence="1">Uncharacterized protein</fullName>
    </submittedName>
</protein>
<proteinExistence type="predicted"/>
<dbReference type="AlphaFoldDB" id="A0AA37WQQ6"/>
<gene>
    <name evidence="1" type="ORF">GCM10007890_01690</name>
</gene>
<comment type="caution">
    <text evidence="1">The sequence shown here is derived from an EMBL/GenBank/DDBJ whole genome shotgun (WGS) entry which is preliminary data.</text>
</comment>
<organism evidence="1 2">
    <name type="scientific">Methylobacterium tardum</name>
    <dbReference type="NCBI Taxonomy" id="374432"/>
    <lineage>
        <taxon>Bacteria</taxon>
        <taxon>Pseudomonadati</taxon>
        <taxon>Pseudomonadota</taxon>
        <taxon>Alphaproteobacteria</taxon>
        <taxon>Hyphomicrobiales</taxon>
        <taxon>Methylobacteriaceae</taxon>
        <taxon>Methylobacterium</taxon>
    </lineage>
</organism>
<dbReference type="EMBL" id="BSPL01000004">
    <property type="protein sequence ID" value="GLS68157.1"/>
    <property type="molecule type" value="Genomic_DNA"/>
</dbReference>
<sequence>METLDLYARGLAHILREWDSLRVSGIADDGLMPEAMVSQRSSMNRPPLKFGTEWSHAGTFKRYGNELTLWVADAATQEFSDAYKGAPKSLIDAGYSWTDKGHRKSGLMPCWWDLGPVDLCALANAADRAIREAAAARAEKARISEERLAREVAEVAPKAAPIRAELAAMIESRPWALGRQLSEARELVAQGDWTRPAIWQGERLLGNAKGNVERAAERLAKTPPAVWFARAGDKDDRAGALSACRILSALDSDWAAVQNGKGWSQVSCWMGHTLSERDVLDQKEAAHAIGLLHQHRRQLPDELCILIFGSAPTRRRRPAASDAPSLGL</sequence>
<accession>A0AA37WQQ6</accession>
<dbReference type="RefSeq" id="WP_250104112.1">
    <property type="nucleotide sequence ID" value="NZ_CP097484.1"/>
</dbReference>
<name>A0AA37WQQ6_9HYPH</name>
<reference evidence="2" key="1">
    <citation type="journal article" date="2019" name="Int. J. Syst. Evol. Microbiol.">
        <title>The Global Catalogue of Microorganisms (GCM) 10K type strain sequencing project: providing services to taxonomists for standard genome sequencing and annotation.</title>
        <authorList>
            <consortium name="The Broad Institute Genomics Platform"/>
            <consortium name="The Broad Institute Genome Sequencing Center for Infectious Disease"/>
            <person name="Wu L."/>
            <person name="Ma J."/>
        </authorList>
    </citation>
    <scope>NUCLEOTIDE SEQUENCE [LARGE SCALE GENOMIC DNA]</scope>
    <source>
        <strain evidence="2">NBRC 103632</strain>
    </source>
</reference>
<keyword evidence="2" id="KW-1185">Reference proteome</keyword>